<dbReference type="Proteomes" id="UP000075714">
    <property type="component" value="Unassembled WGS sequence"/>
</dbReference>
<dbReference type="PANTHER" id="PTHR13271">
    <property type="entry name" value="UNCHARACTERIZED PUTATIVE METHYLTRANSFERASE"/>
    <property type="match status" value="1"/>
</dbReference>
<dbReference type="EMBL" id="LSYV01000014">
    <property type="protein sequence ID" value="KXZ51326.1"/>
    <property type="molecule type" value="Genomic_DNA"/>
</dbReference>
<organism evidence="1 2">
    <name type="scientific">Gonium pectorale</name>
    <name type="common">Green alga</name>
    <dbReference type="NCBI Taxonomy" id="33097"/>
    <lineage>
        <taxon>Eukaryota</taxon>
        <taxon>Viridiplantae</taxon>
        <taxon>Chlorophyta</taxon>
        <taxon>core chlorophytes</taxon>
        <taxon>Chlorophyceae</taxon>
        <taxon>CS clade</taxon>
        <taxon>Chlamydomonadales</taxon>
        <taxon>Volvocaceae</taxon>
        <taxon>Gonium</taxon>
    </lineage>
</organism>
<protein>
    <recommendedName>
        <fullName evidence="3">SET domain-containing protein</fullName>
    </recommendedName>
</protein>
<dbReference type="SUPFAM" id="SSF82199">
    <property type="entry name" value="SET domain"/>
    <property type="match status" value="1"/>
</dbReference>
<dbReference type="InterPro" id="IPR050600">
    <property type="entry name" value="SETD3_SETD6_MTase"/>
</dbReference>
<sequence length="643" mass="67104">MIAEIAKHPLGGAAFNLSAAAVRGFARLLVGAPLSGSGGPTLCEYYPLANATGGDCSSPETIAVSLDWADPRVWAAQQDSVKLQGPFYEPEDIASLMPWCSLNASLAAFADQLKDLRADTAGEEEAAIAAQRFRRLAEWVALNGGDTSRVALGVDASGARGLHALGDIPAGEIALAVPLRLGLSIATFRAGRAAAGPTADFARVEDADLLLDALALSYEVAVHGERSPWADHLCLLPRRFGGLPVHASDPDAAALLSPLPNLRRLAAKRRALLQLVGERLAAPALTALPGGRTAMAKLRGVGATAGGGGGAGGGAGNATRKGDLWPSLWHWAVAATKTRSVSMGTEEMRESGGAGAPGEGGLPVRLPLAMLQWVKEMGLVLPLFDLANHAFEGEGSNVAYQLLPAPWGGGLAACLLASTDIRAGQPLLFDYMASAEAEAGPSCADRWLLEYGFVPETADPRRDCDTFHVSAAELAAAVAAAEADEGVVEARLQVSELEARIRARLARMQDDGLPGRFEIEVRHPDPYEAEIADPSHAEHVRQRWAAVHWLTEALRDDGADSAGGGVAGTASTTFVDADAVLRALLSARRKQLAALEGAAQTRKGDGSKGDLELRRGVAAVAAAARRAVDRALEQEQERARGRG</sequence>
<reference evidence="2" key="1">
    <citation type="journal article" date="2016" name="Nat. Commun.">
        <title>The Gonium pectorale genome demonstrates co-option of cell cycle regulation during the evolution of multicellularity.</title>
        <authorList>
            <person name="Hanschen E.R."/>
            <person name="Marriage T.N."/>
            <person name="Ferris P.J."/>
            <person name="Hamaji T."/>
            <person name="Toyoda A."/>
            <person name="Fujiyama A."/>
            <person name="Neme R."/>
            <person name="Noguchi H."/>
            <person name="Minakuchi Y."/>
            <person name="Suzuki M."/>
            <person name="Kawai-Toyooka H."/>
            <person name="Smith D.R."/>
            <person name="Sparks H."/>
            <person name="Anderson J."/>
            <person name="Bakaric R."/>
            <person name="Luria V."/>
            <person name="Karger A."/>
            <person name="Kirschner M.W."/>
            <person name="Durand P.M."/>
            <person name="Michod R.E."/>
            <person name="Nozaki H."/>
            <person name="Olson B.J."/>
        </authorList>
    </citation>
    <scope>NUCLEOTIDE SEQUENCE [LARGE SCALE GENOMIC DNA]</scope>
    <source>
        <strain evidence="2">NIES-2863</strain>
    </source>
</reference>
<dbReference type="GO" id="GO:0016279">
    <property type="term" value="F:protein-lysine N-methyltransferase activity"/>
    <property type="evidence" value="ECO:0007669"/>
    <property type="project" value="TreeGrafter"/>
</dbReference>
<dbReference type="InterPro" id="IPR046341">
    <property type="entry name" value="SET_dom_sf"/>
</dbReference>
<gene>
    <name evidence="1" type="ORF">GPECTOR_13g813</name>
</gene>
<dbReference type="OrthoDB" id="544362at2759"/>
<dbReference type="CDD" id="cd10527">
    <property type="entry name" value="SET_LSMT"/>
    <property type="match status" value="1"/>
</dbReference>
<evidence type="ECO:0000313" key="1">
    <source>
        <dbReference type="EMBL" id="KXZ51326.1"/>
    </source>
</evidence>
<comment type="caution">
    <text evidence="1">The sequence shown here is derived from an EMBL/GenBank/DDBJ whole genome shotgun (WGS) entry which is preliminary data.</text>
</comment>
<proteinExistence type="predicted"/>
<name>A0A150GN84_GONPE</name>
<dbReference type="PANTHER" id="PTHR13271:SF140">
    <property type="entry name" value="SET DOMAIN-CONTAINING PROTEIN"/>
    <property type="match status" value="1"/>
</dbReference>
<evidence type="ECO:0008006" key="3">
    <source>
        <dbReference type="Google" id="ProtNLM"/>
    </source>
</evidence>
<dbReference type="AlphaFoldDB" id="A0A150GN84"/>
<keyword evidence="2" id="KW-1185">Reference proteome</keyword>
<evidence type="ECO:0000313" key="2">
    <source>
        <dbReference type="Proteomes" id="UP000075714"/>
    </source>
</evidence>
<dbReference type="Gene3D" id="3.90.1410.10">
    <property type="entry name" value="set domain protein methyltransferase, domain 1"/>
    <property type="match status" value="1"/>
</dbReference>
<accession>A0A150GN84</accession>